<gene>
    <name evidence="2" type="ORF">CPA57_06340</name>
</gene>
<evidence type="ECO:0000313" key="3">
    <source>
        <dbReference type="Proteomes" id="UP001516390"/>
    </source>
</evidence>
<reference evidence="2 3" key="1">
    <citation type="submission" date="2017-09" db="EMBL/GenBank/DDBJ databases">
        <authorList>
            <person name="Jakob F."/>
        </authorList>
    </citation>
    <scope>NUCLEOTIDE SEQUENCE [LARGE SCALE GENOMIC DNA]</scope>
    <source>
        <strain evidence="2 3">TMW 2.1880</strain>
    </source>
</reference>
<comment type="caution">
    <text evidence="2">The sequence shown here is derived from an EMBL/GenBank/DDBJ whole genome shotgun (WGS) entry which is preliminary data.</text>
</comment>
<feature type="transmembrane region" description="Helical" evidence="1">
    <location>
        <begin position="20"/>
        <end position="44"/>
    </location>
</feature>
<proteinExistence type="predicted"/>
<evidence type="ECO:0000256" key="1">
    <source>
        <dbReference type="SAM" id="Phobius"/>
    </source>
</evidence>
<keyword evidence="1" id="KW-0472">Membrane</keyword>
<accession>A0ABR5ZNQ1</accession>
<keyword evidence="3" id="KW-1185">Reference proteome</keyword>
<name>A0ABR5ZNQ1_9PROT</name>
<organism evidence="2 3">
    <name type="scientific">Bombella favorum</name>
    <dbReference type="NCBI Taxonomy" id="2039164"/>
    <lineage>
        <taxon>Bacteria</taxon>
        <taxon>Pseudomonadati</taxon>
        <taxon>Pseudomonadota</taxon>
        <taxon>Alphaproteobacteria</taxon>
        <taxon>Acetobacterales</taxon>
        <taxon>Acetobacteraceae</taxon>
        <taxon>Bombella</taxon>
    </lineage>
</organism>
<dbReference type="Proteomes" id="UP001516390">
    <property type="component" value="Unassembled WGS sequence"/>
</dbReference>
<dbReference type="EMBL" id="NWUS01000002">
    <property type="protein sequence ID" value="MBA5725894.1"/>
    <property type="molecule type" value="Genomic_DNA"/>
</dbReference>
<protein>
    <submittedName>
        <fullName evidence="2">Uncharacterized protein</fullName>
    </submittedName>
</protein>
<evidence type="ECO:0000313" key="2">
    <source>
        <dbReference type="EMBL" id="MBA5725894.1"/>
    </source>
</evidence>
<sequence length="134" mass="14175">MMVAPGGETHGSGAMMHAVMGFHMNPLLALLLVVGLIFITPWCVRRLKHRMPALLNDGGMKERALKVQEAIPLGTKRTLFSVAVRDAEGRRATAIILTGGPSDLCVGWLGAGAGPTAESCPTGRAGQGQRREMT</sequence>
<keyword evidence="1" id="KW-1133">Transmembrane helix</keyword>
<keyword evidence="1" id="KW-0812">Transmembrane</keyword>
<dbReference type="RefSeq" id="WP_182081988.1">
    <property type="nucleotide sequence ID" value="NZ_NWUS01000002.1"/>
</dbReference>